<protein>
    <recommendedName>
        <fullName evidence="3">SHOCT domain-containing protein</fullName>
    </recommendedName>
</protein>
<gene>
    <name evidence="1" type="ORF">DS834_01810</name>
</gene>
<dbReference type="EMBL" id="QOCU01000002">
    <property type="protein sequence ID" value="RHW52653.1"/>
    <property type="molecule type" value="Genomic_DNA"/>
</dbReference>
<comment type="caution">
    <text evidence="1">The sequence shown here is derived from an EMBL/GenBank/DDBJ whole genome shotgun (WGS) entry which is preliminary data.</text>
</comment>
<evidence type="ECO:0000313" key="2">
    <source>
        <dbReference type="Proteomes" id="UP000283380"/>
    </source>
</evidence>
<proteinExistence type="predicted"/>
<reference evidence="1 2" key="1">
    <citation type="submission" date="2018-07" db="EMBL/GenBank/DDBJ databases">
        <title>Genome sequences of six Lactobacillus spp. isolated from bumble bee guts.</title>
        <authorList>
            <person name="Motta E.V.S."/>
            <person name="Moran N.A."/>
        </authorList>
    </citation>
    <scope>NUCLEOTIDE SEQUENCE [LARGE SCALE GENOMIC DNA]</scope>
    <source>
        <strain evidence="1 2">BI-4G</strain>
    </source>
</reference>
<evidence type="ECO:0008006" key="3">
    <source>
        <dbReference type="Google" id="ProtNLM"/>
    </source>
</evidence>
<dbReference type="Proteomes" id="UP000283380">
    <property type="component" value="Unassembled WGS sequence"/>
</dbReference>
<organism evidence="1 2">
    <name type="scientific">Lactobacillus bombicola</name>
    <dbReference type="NCBI Taxonomy" id="1505723"/>
    <lineage>
        <taxon>Bacteria</taxon>
        <taxon>Bacillati</taxon>
        <taxon>Bacillota</taxon>
        <taxon>Bacilli</taxon>
        <taxon>Lactobacillales</taxon>
        <taxon>Lactobacillaceae</taxon>
        <taxon>Lactobacillus</taxon>
    </lineage>
</organism>
<dbReference type="RefSeq" id="WP_118906731.1">
    <property type="nucleotide sequence ID" value="NZ_QOCU01000002.1"/>
</dbReference>
<name>A0ABX9LXL6_9LACO</name>
<evidence type="ECO:0000313" key="1">
    <source>
        <dbReference type="EMBL" id="RHW52653.1"/>
    </source>
</evidence>
<accession>A0ABX9LXL6</accession>
<sequence length="139" mass="15941">MIINLSDGSAFEVKFLAIKSKTNSFYAKSAYSELNHVIAILDGWKATEKVVEDTKNSTDASAEMRRYKHDGIITQEEFEAKKKIAKILIYRPQRQCTKNYDIQKAVRQNFCGFFINNSDPTCQGDRIGRHTGLKILRLF</sequence>
<keyword evidence="2" id="KW-1185">Reference proteome</keyword>